<dbReference type="EC" id="2.3.1.179" evidence="3 11"/>
<protein>
    <recommendedName>
        <fullName evidence="4 11">3-oxoacyl-[acyl-carrier-protein] synthase 2</fullName>
        <ecNumber evidence="3 11">2.3.1.179</ecNumber>
    </recommendedName>
</protein>
<evidence type="ECO:0000256" key="7">
    <source>
        <dbReference type="ARBA" id="ARBA00022832"/>
    </source>
</evidence>
<dbReference type="EMBL" id="SMGG01000004">
    <property type="protein sequence ID" value="TCK60899.1"/>
    <property type="molecule type" value="Genomic_DNA"/>
</dbReference>
<dbReference type="GO" id="GO:0004315">
    <property type="term" value="F:3-oxoacyl-[acyl-carrier-protein] synthase activity"/>
    <property type="evidence" value="ECO:0007669"/>
    <property type="project" value="UniProtKB-UniRule"/>
</dbReference>
<comment type="catalytic activity">
    <reaction evidence="11">
        <text>a fatty acyl-[ACP] + malonyl-[ACP] + H(+) = a 3-oxoacyl-[ACP] + holo-[ACP] + CO2</text>
        <dbReference type="Rhea" id="RHEA:22836"/>
        <dbReference type="Rhea" id="RHEA-COMP:9623"/>
        <dbReference type="Rhea" id="RHEA-COMP:9685"/>
        <dbReference type="Rhea" id="RHEA-COMP:9916"/>
        <dbReference type="Rhea" id="RHEA-COMP:14125"/>
        <dbReference type="ChEBI" id="CHEBI:15378"/>
        <dbReference type="ChEBI" id="CHEBI:16526"/>
        <dbReference type="ChEBI" id="CHEBI:64479"/>
        <dbReference type="ChEBI" id="CHEBI:78449"/>
        <dbReference type="ChEBI" id="CHEBI:78776"/>
        <dbReference type="ChEBI" id="CHEBI:138651"/>
    </reaction>
</comment>
<keyword evidence="10 11" id="KW-0012">Acyltransferase</keyword>
<dbReference type="CDD" id="cd00834">
    <property type="entry name" value="KAS_I_II"/>
    <property type="match status" value="1"/>
</dbReference>
<dbReference type="SUPFAM" id="SSF53901">
    <property type="entry name" value="Thiolase-like"/>
    <property type="match status" value="2"/>
</dbReference>
<accession>A0A4R1KCK6</accession>
<comment type="catalytic activity">
    <reaction evidence="11">
        <text>(9Z)-hexadecenoyl-[ACP] + malonyl-[ACP] + H(+) = 3-oxo-(11Z)-octadecenoyl-[ACP] + holo-[ACP] + CO2</text>
        <dbReference type="Rhea" id="RHEA:55040"/>
        <dbReference type="Rhea" id="RHEA-COMP:9623"/>
        <dbReference type="Rhea" id="RHEA-COMP:9685"/>
        <dbReference type="Rhea" id="RHEA-COMP:10800"/>
        <dbReference type="Rhea" id="RHEA-COMP:14074"/>
        <dbReference type="ChEBI" id="CHEBI:15378"/>
        <dbReference type="ChEBI" id="CHEBI:16526"/>
        <dbReference type="ChEBI" id="CHEBI:64479"/>
        <dbReference type="ChEBI" id="CHEBI:78449"/>
        <dbReference type="ChEBI" id="CHEBI:83989"/>
        <dbReference type="ChEBI" id="CHEBI:138538"/>
        <dbReference type="EC" id="2.3.1.179"/>
    </reaction>
</comment>
<dbReference type="InterPro" id="IPR014030">
    <property type="entry name" value="Ketoacyl_synth_N"/>
</dbReference>
<dbReference type="Gene3D" id="3.40.47.10">
    <property type="match status" value="1"/>
</dbReference>
<evidence type="ECO:0000313" key="16">
    <source>
        <dbReference type="Proteomes" id="UP000294614"/>
    </source>
</evidence>
<evidence type="ECO:0000256" key="5">
    <source>
        <dbReference type="ARBA" id="ARBA00022516"/>
    </source>
</evidence>
<dbReference type="GO" id="GO:0006633">
    <property type="term" value="P:fatty acid biosynthetic process"/>
    <property type="evidence" value="ECO:0007669"/>
    <property type="project" value="UniProtKB-UniRule"/>
</dbReference>
<comment type="similarity">
    <text evidence="2 11 13">Belongs to the thiolase-like superfamily. Beta-ketoacyl-ACP synthases family.</text>
</comment>
<dbReference type="InterPro" id="IPR016039">
    <property type="entry name" value="Thiolase-like"/>
</dbReference>
<evidence type="ECO:0000256" key="3">
    <source>
        <dbReference type="ARBA" id="ARBA00012356"/>
    </source>
</evidence>
<dbReference type="AlphaFoldDB" id="A0A4R1KCK6"/>
<dbReference type="SMART" id="SM00825">
    <property type="entry name" value="PKS_KS"/>
    <property type="match status" value="1"/>
</dbReference>
<dbReference type="NCBIfam" id="TIGR03150">
    <property type="entry name" value="fabF"/>
    <property type="match status" value="1"/>
</dbReference>
<evidence type="ECO:0000256" key="12">
    <source>
        <dbReference type="PIRSR" id="PIRSR000447-1"/>
    </source>
</evidence>
<dbReference type="GO" id="GO:0005829">
    <property type="term" value="C:cytosol"/>
    <property type="evidence" value="ECO:0007669"/>
    <property type="project" value="TreeGrafter"/>
</dbReference>
<keyword evidence="8" id="KW-0443">Lipid metabolism</keyword>
<feature type="active site" description="For beta-ketoacyl synthase activity" evidence="12">
    <location>
        <position position="171"/>
    </location>
</feature>
<evidence type="ECO:0000313" key="15">
    <source>
        <dbReference type="EMBL" id="TCK60899.1"/>
    </source>
</evidence>
<dbReference type="PROSITE" id="PS52004">
    <property type="entry name" value="KS3_2"/>
    <property type="match status" value="1"/>
</dbReference>
<comment type="pathway">
    <text evidence="1 11">Lipid metabolism; fatty acid biosynthesis.</text>
</comment>
<dbReference type="RefSeq" id="WP_222426170.1">
    <property type="nucleotide sequence ID" value="NZ_SMGG01000004.1"/>
</dbReference>
<evidence type="ECO:0000256" key="2">
    <source>
        <dbReference type="ARBA" id="ARBA00008467"/>
    </source>
</evidence>
<dbReference type="InterPro" id="IPR014031">
    <property type="entry name" value="Ketoacyl_synth_C"/>
</dbReference>
<evidence type="ECO:0000256" key="11">
    <source>
        <dbReference type="PIRNR" id="PIRNR000447"/>
    </source>
</evidence>
<reference evidence="15 16" key="1">
    <citation type="submission" date="2019-03" db="EMBL/GenBank/DDBJ databases">
        <title>Genomic Encyclopedia of Type Strains, Phase IV (KMG-IV): sequencing the most valuable type-strain genomes for metagenomic binning, comparative biology and taxonomic classification.</title>
        <authorList>
            <person name="Goeker M."/>
        </authorList>
    </citation>
    <scope>NUCLEOTIDE SEQUENCE [LARGE SCALE GENOMIC DNA]</scope>
    <source>
        <strain evidence="15 16">DSM 24984</strain>
    </source>
</reference>
<dbReference type="UniPathway" id="UPA00094"/>
<name>A0A4R1KCK6_9BACT</name>
<sequence length="423" mass="44502">MAKQKTITLKRVVVTGLGAVTPLGNNVADTWKNLVNGVSGAGPITKFDASGFKTRFACEVKGFDPLQYFDAKEARRLDLFSQYSIAAADEAYKDAGLDNAEFNKNRAGVIWSSAVGGMSTMDEQLIDYAEHRGKPKFSPFLVPKIITDIAAGHISIRFGLHGVNFCPVSACASSTNAIADAFNYIRLGVADIIVAGGAEGAICESSVGGFSAMKALSERNDSPETASRPFDRDRDGFVMGEGAAGLILEEYEHAKARGAKIYAEVLGVGFGADAYHLTATHPEGLGAYLAMTGALEDAGLTVDDVDYINMHATSTPVGDDSEIKSIVKLFGETPKKLSVSATKSMTGHLLGAAGAIESLICVMAVKDDIIPPTINTVNVGDEIAKGIDLTLGKARKKTVNVAMSNTFGFGGHCAIAAFGKLRD</sequence>
<evidence type="ECO:0000256" key="10">
    <source>
        <dbReference type="ARBA" id="ARBA00023315"/>
    </source>
</evidence>
<dbReference type="PIRSF" id="PIRSF000447">
    <property type="entry name" value="KAS_II"/>
    <property type="match status" value="1"/>
</dbReference>
<keyword evidence="16" id="KW-1185">Reference proteome</keyword>
<dbReference type="PANTHER" id="PTHR11712">
    <property type="entry name" value="POLYKETIDE SYNTHASE-RELATED"/>
    <property type="match status" value="1"/>
</dbReference>
<evidence type="ECO:0000256" key="6">
    <source>
        <dbReference type="ARBA" id="ARBA00022679"/>
    </source>
</evidence>
<dbReference type="Pfam" id="PF00109">
    <property type="entry name" value="ketoacyl-synt"/>
    <property type="match status" value="1"/>
</dbReference>
<dbReference type="Pfam" id="PF02801">
    <property type="entry name" value="Ketoacyl-synt_C"/>
    <property type="match status" value="1"/>
</dbReference>
<keyword evidence="9 11" id="KW-0275">Fatty acid biosynthesis</keyword>
<dbReference type="InterPro" id="IPR000794">
    <property type="entry name" value="Beta-ketoacyl_synthase"/>
</dbReference>
<dbReference type="FunFam" id="3.40.47.10:FF:000018">
    <property type="entry name" value="3-oxoacyl-[acyl-carrier-protein] synthase 2"/>
    <property type="match status" value="1"/>
</dbReference>
<proteinExistence type="inferred from homology"/>
<gene>
    <name evidence="15" type="ORF">C8D98_1778</name>
</gene>
<comment type="caution">
    <text evidence="15">The sequence shown here is derived from an EMBL/GenBank/DDBJ whole genome shotgun (WGS) entry which is preliminary data.</text>
</comment>
<keyword evidence="5 11" id="KW-0444">Lipid biosynthesis</keyword>
<evidence type="ECO:0000256" key="4">
    <source>
        <dbReference type="ARBA" id="ARBA00014657"/>
    </source>
</evidence>
<evidence type="ECO:0000259" key="14">
    <source>
        <dbReference type="PROSITE" id="PS52004"/>
    </source>
</evidence>
<feature type="domain" description="Ketosynthase family 3 (KS3)" evidence="14">
    <location>
        <begin position="9"/>
        <end position="420"/>
    </location>
</feature>
<dbReference type="Proteomes" id="UP000294614">
    <property type="component" value="Unassembled WGS sequence"/>
</dbReference>
<evidence type="ECO:0000256" key="9">
    <source>
        <dbReference type="ARBA" id="ARBA00023160"/>
    </source>
</evidence>
<evidence type="ECO:0000256" key="13">
    <source>
        <dbReference type="RuleBase" id="RU003694"/>
    </source>
</evidence>
<organism evidence="15 16">
    <name type="scientific">Seleniivibrio woodruffii</name>
    <dbReference type="NCBI Taxonomy" id="1078050"/>
    <lineage>
        <taxon>Bacteria</taxon>
        <taxon>Pseudomonadati</taxon>
        <taxon>Deferribacterota</taxon>
        <taxon>Deferribacteres</taxon>
        <taxon>Deferribacterales</taxon>
        <taxon>Geovibrionaceae</taxon>
        <taxon>Seleniivibrio</taxon>
    </lineage>
</organism>
<evidence type="ECO:0000256" key="8">
    <source>
        <dbReference type="ARBA" id="ARBA00023098"/>
    </source>
</evidence>
<evidence type="ECO:0000256" key="1">
    <source>
        <dbReference type="ARBA" id="ARBA00005194"/>
    </source>
</evidence>
<dbReference type="InterPro" id="IPR020841">
    <property type="entry name" value="PKS_Beta-ketoAc_synthase_dom"/>
</dbReference>
<dbReference type="InterPro" id="IPR018201">
    <property type="entry name" value="Ketoacyl_synth_AS"/>
</dbReference>
<dbReference type="NCBIfam" id="NF005589">
    <property type="entry name" value="PRK07314.1"/>
    <property type="match status" value="1"/>
</dbReference>
<keyword evidence="7" id="KW-0276">Fatty acid metabolism</keyword>
<dbReference type="InterPro" id="IPR017568">
    <property type="entry name" value="3-oxoacyl-ACP_synth-2"/>
</dbReference>
<comment type="function">
    <text evidence="11">Involved in the type II fatty acid elongation cycle. Catalyzes the elongation of a wide range of acyl-ACP by the addition of two carbons from malonyl-ACP to an acyl acceptor. Can efficiently catalyze the conversion of palmitoleoyl-ACP (cis-hexadec-9-enoyl-ACP) to cis-vaccenoyl-ACP (cis-octadec-11-enoyl-ACP), an essential step in the thermal regulation of fatty acid composition.</text>
</comment>
<keyword evidence="6 11" id="KW-0808">Transferase</keyword>
<dbReference type="PROSITE" id="PS00606">
    <property type="entry name" value="KS3_1"/>
    <property type="match status" value="1"/>
</dbReference>
<dbReference type="PANTHER" id="PTHR11712:SF336">
    <property type="entry name" value="3-OXOACYL-[ACYL-CARRIER-PROTEIN] SYNTHASE, MITOCHONDRIAL"/>
    <property type="match status" value="1"/>
</dbReference>